<gene>
    <name evidence="1" type="ORF">NDU88_006677</name>
</gene>
<dbReference type="EMBL" id="JANPWB010000010">
    <property type="protein sequence ID" value="KAJ1140320.1"/>
    <property type="molecule type" value="Genomic_DNA"/>
</dbReference>
<comment type="caution">
    <text evidence="1">The sequence shown here is derived from an EMBL/GenBank/DDBJ whole genome shotgun (WGS) entry which is preliminary data.</text>
</comment>
<keyword evidence="2" id="KW-1185">Reference proteome</keyword>
<reference evidence="1" key="1">
    <citation type="journal article" date="2022" name="bioRxiv">
        <title>Sequencing and chromosome-scale assembly of the giantPleurodeles waltlgenome.</title>
        <authorList>
            <person name="Brown T."/>
            <person name="Elewa A."/>
            <person name="Iarovenko S."/>
            <person name="Subramanian E."/>
            <person name="Araus A.J."/>
            <person name="Petzold A."/>
            <person name="Susuki M."/>
            <person name="Suzuki K.-i.T."/>
            <person name="Hayashi T."/>
            <person name="Toyoda A."/>
            <person name="Oliveira C."/>
            <person name="Osipova E."/>
            <person name="Leigh N.D."/>
            <person name="Simon A."/>
            <person name="Yun M.H."/>
        </authorList>
    </citation>
    <scope>NUCLEOTIDE SEQUENCE</scope>
    <source>
        <strain evidence="1">20211129_DDA</strain>
        <tissue evidence="1">Liver</tissue>
    </source>
</reference>
<evidence type="ECO:0000313" key="2">
    <source>
        <dbReference type="Proteomes" id="UP001066276"/>
    </source>
</evidence>
<sequence>MEGRASLALAAFRVRVRCGSLGPAGVRDRGGRGREAAPSLRVRHLALFLPSRARRDYRAPVPRRAHRVEKVLVPLTLAAVSVLKKRKHNLGSPPESYSGFLTWFLVRFRGFLSPRARDGLGPSDLQP</sequence>
<dbReference type="Proteomes" id="UP001066276">
    <property type="component" value="Chromosome 6"/>
</dbReference>
<proteinExistence type="predicted"/>
<protein>
    <submittedName>
        <fullName evidence="1">Uncharacterized protein</fullName>
    </submittedName>
</protein>
<name>A0AAV7QMH1_PLEWA</name>
<accession>A0AAV7QMH1</accession>
<evidence type="ECO:0000313" key="1">
    <source>
        <dbReference type="EMBL" id="KAJ1140320.1"/>
    </source>
</evidence>
<organism evidence="1 2">
    <name type="scientific">Pleurodeles waltl</name>
    <name type="common">Iberian ribbed newt</name>
    <dbReference type="NCBI Taxonomy" id="8319"/>
    <lineage>
        <taxon>Eukaryota</taxon>
        <taxon>Metazoa</taxon>
        <taxon>Chordata</taxon>
        <taxon>Craniata</taxon>
        <taxon>Vertebrata</taxon>
        <taxon>Euteleostomi</taxon>
        <taxon>Amphibia</taxon>
        <taxon>Batrachia</taxon>
        <taxon>Caudata</taxon>
        <taxon>Salamandroidea</taxon>
        <taxon>Salamandridae</taxon>
        <taxon>Pleurodelinae</taxon>
        <taxon>Pleurodeles</taxon>
    </lineage>
</organism>
<dbReference type="AlphaFoldDB" id="A0AAV7QMH1"/>